<comment type="similarity">
    <text evidence="2">Belongs to the CpsD/CapB family.</text>
</comment>
<keyword evidence="11" id="KW-0067">ATP-binding</keyword>
<dbReference type="Pfam" id="PF02706">
    <property type="entry name" value="Wzz"/>
    <property type="match status" value="1"/>
</dbReference>
<name>A0A1A9HZC5_9BACT</name>
<evidence type="ECO:0000256" key="6">
    <source>
        <dbReference type="ARBA" id="ARBA00022519"/>
    </source>
</evidence>
<dbReference type="Pfam" id="PF13807">
    <property type="entry name" value="GNVR"/>
    <property type="match status" value="1"/>
</dbReference>
<keyword evidence="22" id="KW-1185">Reference proteome</keyword>
<comment type="catalytic activity">
    <reaction evidence="15">
        <text>L-tyrosyl-[protein] + ATP = O-phospho-L-tyrosyl-[protein] + ADP + H(+)</text>
        <dbReference type="Rhea" id="RHEA:10596"/>
        <dbReference type="Rhea" id="RHEA-COMP:10136"/>
        <dbReference type="Rhea" id="RHEA-COMP:20101"/>
        <dbReference type="ChEBI" id="CHEBI:15378"/>
        <dbReference type="ChEBI" id="CHEBI:30616"/>
        <dbReference type="ChEBI" id="CHEBI:46858"/>
        <dbReference type="ChEBI" id="CHEBI:61978"/>
        <dbReference type="ChEBI" id="CHEBI:456216"/>
        <dbReference type="EC" id="2.7.10.2"/>
    </reaction>
</comment>
<dbReference type="NCBIfam" id="TIGR01007">
    <property type="entry name" value="eps_fam"/>
    <property type="match status" value="1"/>
</dbReference>
<keyword evidence="5" id="KW-1003">Cell membrane</keyword>
<evidence type="ECO:0000259" key="20">
    <source>
        <dbReference type="Pfam" id="PF13807"/>
    </source>
</evidence>
<evidence type="ECO:0000256" key="12">
    <source>
        <dbReference type="ARBA" id="ARBA00022989"/>
    </source>
</evidence>
<evidence type="ECO:0000313" key="22">
    <source>
        <dbReference type="Proteomes" id="UP000077667"/>
    </source>
</evidence>
<feature type="domain" description="Tyrosine-protein kinase G-rich" evidence="20">
    <location>
        <begin position="455"/>
        <end position="533"/>
    </location>
</feature>
<comment type="similarity">
    <text evidence="3">Belongs to the etk/wzc family.</text>
</comment>
<dbReference type="Proteomes" id="UP000077667">
    <property type="component" value="Chromosome"/>
</dbReference>
<dbReference type="KEGG" id="nia:A8C56_06180"/>
<dbReference type="GO" id="GO:0004715">
    <property type="term" value="F:non-membrane spanning protein tyrosine kinase activity"/>
    <property type="evidence" value="ECO:0007669"/>
    <property type="project" value="UniProtKB-EC"/>
</dbReference>
<dbReference type="InterPro" id="IPR005702">
    <property type="entry name" value="Wzc-like_C"/>
</dbReference>
<dbReference type="RefSeq" id="WP_067753415.1">
    <property type="nucleotide sequence ID" value="NZ_CP015772.1"/>
</dbReference>
<dbReference type="PANTHER" id="PTHR32309:SF13">
    <property type="entry name" value="FERRIC ENTEROBACTIN TRANSPORT PROTEIN FEPE"/>
    <property type="match status" value="1"/>
</dbReference>
<evidence type="ECO:0000256" key="5">
    <source>
        <dbReference type="ARBA" id="ARBA00022475"/>
    </source>
</evidence>
<keyword evidence="13 17" id="KW-0472">Membrane</keyword>
<feature type="transmembrane region" description="Helical" evidence="17">
    <location>
        <begin position="512"/>
        <end position="531"/>
    </location>
</feature>
<evidence type="ECO:0000259" key="19">
    <source>
        <dbReference type="Pfam" id="PF13614"/>
    </source>
</evidence>
<keyword evidence="8 17" id="KW-0812">Transmembrane</keyword>
<dbReference type="InterPro" id="IPR027417">
    <property type="entry name" value="P-loop_NTPase"/>
</dbReference>
<dbReference type="EC" id="2.7.10.2" evidence="4"/>
<comment type="subcellular location">
    <subcellularLocation>
        <location evidence="1">Cell inner membrane</location>
        <topology evidence="1">Multi-pass membrane protein</topology>
    </subcellularLocation>
</comment>
<evidence type="ECO:0000256" key="8">
    <source>
        <dbReference type="ARBA" id="ARBA00022692"/>
    </source>
</evidence>
<dbReference type="GO" id="GO:0005524">
    <property type="term" value="F:ATP binding"/>
    <property type="evidence" value="ECO:0007669"/>
    <property type="project" value="UniProtKB-KW"/>
</dbReference>
<evidence type="ECO:0000256" key="1">
    <source>
        <dbReference type="ARBA" id="ARBA00004429"/>
    </source>
</evidence>
<evidence type="ECO:0000256" key="2">
    <source>
        <dbReference type="ARBA" id="ARBA00007316"/>
    </source>
</evidence>
<evidence type="ECO:0000256" key="11">
    <source>
        <dbReference type="ARBA" id="ARBA00022840"/>
    </source>
</evidence>
<sequence length="811" mass="90995">MNPKINADDLYWDEEKGEEGFDIKQLINKAKANWLFILVSVLCGLFIAYIYLYATNPSYITSAKILIKEDDPLKSSGSSKSGIDMLQAMGLSTGASNVDNELEIIKSFTIMRQAVMDLGLYVKLSKEKNRLKSEEYYGTSGPYIIHPVMTSEELYTTKLTADSSARYRLNMQNGRVTLTNTETGQEYKSGPGGKLGLPGIELQVQQNPLVKDREAGDDVFIRFLDLDKLAELYLDAIDAEIPNKQVSIINMSLESQVPQKSRDLLSQVIKIYIQNGVTDRNAISDSTISFIDGRLAGVTTDLKDLEAEIQRFKQKNDIIDISGQAKAILDNSSELYKTTAAQEVQLSMVNSLITFMQQTSQNPRLVPASLTLDNPALSPVIEQYNRLLLDRQRSLLSMTENNPVVTNIDQQLGELRNNLLTGLKNMRNAAQSGIHTIQQKSGAIDAELKTVPAKEREFLEYSRQQGIKQELYIFLLQKREEAALSKSSTLSNARIIDVPRTDPIPVKPKRKMMLALGLLAGLVVPFAWMWVRELLNNRIRRKKDIETLTKVPVVGEIGHFKDEYTGEFIVNEQNGRHPVVEQFRILRSNLNYTLTARDKVLLVTSTSPGEGKTFISLNLAATFALSGKKTVIIGMDLRKPKLNKVLNMQGKKGLTHYLVGQSILQDIIHPIASVSNLDVIVNGVIPPNPAELLMSDKTKALIETLQRQYDYVIIDTAPVVVTDAAILSAYASLTLYITRVNVTYKESIAGLDKLQQSGRLGKLNLVVNDIDFEKEKGYYSYYGYNTPFAYGYYEEQKKGKTFFSRWKKNSR</sequence>
<reference evidence="21 22" key="1">
    <citation type="submission" date="2016-05" db="EMBL/GenBank/DDBJ databases">
        <title>Niabella ginsenosidivorans BS26 whole genome sequencing.</title>
        <authorList>
            <person name="Im W.T."/>
            <person name="Siddiqi M.Z."/>
        </authorList>
    </citation>
    <scope>NUCLEOTIDE SEQUENCE [LARGE SCALE GENOMIC DNA]</scope>
    <source>
        <strain evidence="21 22">BS26</strain>
    </source>
</reference>
<evidence type="ECO:0000259" key="18">
    <source>
        <dbReference type="Pfam" id="PF02706"/>
    </source>
</evidence>
<protein>
    <recommendedName>
        <fullName evidence="4">non-specific protein-tyrosine kinase</fullName>
        <ecNumber evidence="4">2.7.10.2</ecNumber>
    </recommendedName>
</protein>
<dbReference type="InterPro" id="IPR003856">
    <property type="entry name" value="LPS_length_determ_N"/>
</dbReference>
<dbReference type="InterPro" id="IPR050445">
    <property type="entry name" value="Bact_polysacc_biosynth/exp"/>
</dbReference>
<keyword evidence="7" id="KW-0808">Transferase</keyword>
<dbReference type="Pfam" id="PF13614">
    <property type="entry name" value="AAA_31"/>
    <property type="match status" value="1"/>
</dbReference>
<feature type="domain" description="Polysaccharide chain length determinant N-terminal" evidence="18">
    <location>
        <begin position="20"/>
        <end position="116"/>
    </location>
</feature>
<proteinExistence type="inferred from homology"/>
<keyword evidence="9" id="KW-0547">Nucleotide-binding</keyword>
<dbReference type="AlphaFoldDB" id="A0A1A9HZC5"/>
<dbReference type="EMBL" id="CP015772">
    <property type="protein sequence ID" value="ANH80623.1"/>
    <property type="molecule type" value="Genomic_DNA"/>
</dbReference>
<dbReference type="InterPro" id="IPR025669">
    <property type="entry name" value="AAA_dom"/>
</dbReference>
<evidence type="ECO:0000256" key="16">
    <source>
        <dbReference type="SAM" id="Coils"/>
    </source>
</evidence>
<dbReference type="GO" id="GO:0005886">
    <property type="term" value="C:plasma membrane"/>
    <property type="evidence" value="ECO:0007669"/>
    <property type="project" value="UniProtKB-SubCell"/>
</dbReference>
<dbReference type="STRING" id="1176587.A8C56_06180"/>
<dbReference type="SUPFAM" id="SSF52540">
    <property type="entry name" value="P-loop containing nucleoside triphosphate hydrolases"/>
    <property type="match status" value="1"/>
</dbReference>
<evidence type="ECO:0000256" key="3">
    <source>
        <dbReference type="ARBA" id="ARBA00008883"/>
    </source>
</evidence>
<evidence type="ECO:0000256" key="17">
    <source>
        <dbReference type="SAM" id="Phobius"/>
    </source>
</evidence>
<keyword evidence="6" id="KW-0997">Cell inner membrane</keyword>
<dbReference type="FunFam" id="3.40.50.300:FF:000527">
    <property type="entry name" value="Tyrosine-protein kinase etk"/>
    <property type="match status" value="1"/>
</dbReference>
<dbReference type="Gene3D" id="3.40.50.300">
    <property type="entry name" value="P-loop containing nucleotide triphosphate hydrolases"/>
    <property type="match status" value="1"/>
</dbReference>
<dbReference type="CDD" id="cd05387">
    <property type="entry name" value="BY-kinase"/>
    <property type="match status" value="1"/>
</dbReference>
<keyword evidence="14" id="KW-0829">Tyrosine-protein kinase</keyword>
<feature type="domain" description="AAA" evidence="19">
    <location>
        <begin position="602"/>
        <end position="726"/>
    </location>
</feature>
<feature type="transmembrane region" description="Helical" evidence="17">
    <location>
        <begin position="34"/>
        <end position="54"/>
    </location>
</feature>
<organism evidence="21 22">
    <name type="scientific">Niabella ginsenosidivorans</name>
    <dbReference type="NCBI Taxonomy" id="1176587"/>
    <lineage>
        <taxon>Bacteria</taxon>
        <taxon>Pseudomonadati</taxon>
        <taxon>Bacteroidota</taxon>
        <taxon>Chitinophagia</taxon>
        <taxon>Chitinophagales</taxon>
        <taxon>Chitinophagaceae</taxon>
        <taxon>Niabella</taxon>
    </lineage>
</organism>
<keyword evidence="16" id="KW-0175">Coiled coil</keyword>
<evidence type="ECO:0000256" key="9">
    <source>
        <dbReference type="ARBA" id="ARBA00022741"/>
    </source>
</evidence>
<evidence type="ECO:0000256" key="10">
    <source>
        <dbReference type="ARBA" id="ARBA00022777"/>
    </source>
</evidence>
<evidence type="ECO:0000256" key="7">
    <source>
        <dbReference type="ARBA" id="ARBA00022679"/>
    </source>
</evidence>
<evidence type="ECO:0000256" key="4">
    <source>
        <dbReference type="ARBA" id="ARBA00011903"/>
    </source>
</evidence>
<gene>
    <name evidence="21" type="ORF">A8C56_06180</name>
</gene>
<feature type="coiled-coil region" evidence="16">
    <location>
        <begin position="295"/>
        <end position="322"/>
    </location>
</feature>
<dbReference type="PANTHER" id="PTHR32309">
    <property type="entry name" value="TYROSINE-PROTEIN KINASE"/>
    <property type="match status" value="1"/>
</dbReference>
<evidence type="ECO:0000313" key="21">
    <source>
        <dbReference type="EMBL" id="ANH80623.1"/>
    </source>
</evidence>
<dbReference type="GO" id="GO:0042802">
    <property type="term" value="F:identical protein binding"/>
    <property type="evidence" value="ECO:0007669"/>
    <property type="project" value="UniProtKB-ARBA"/>
</dbReference>
<keyword evidence="12 17" id="KW-1133">Transmembrane helix</keyword>
<evidence type="ECO:0000256" key="13">
    <source>
        <dbReference type="ARBA" id="ARBA00023136"/>
    </source>
</evidence>
<dbReference type="OrthoDB" id="9794577at2"/>
<evidence type="ECO:0000256" key="15">
    <source>
        <dbReference type="ARBA" id="ARBA00051245"/>
    </source>
</evidence>
<evidence type="ECO:0000256" key="14">
    <source>
        <dbReference type="ARBA" id="ARBA00023137"/>
    </source>
</evidence>
<dbReference type="InterPro" id="IPR032807">
    <property type="entry name" value="GNVR"/>
</dbReference>
<accession>A0A1A9HZC5</accession>
<keyword evidence="10" id="KW-0418">Kinase</keyword>